<accession>A0A928VVZ7</accession>
<protein>
    <submittedName>
        <fullName evidence="2">Uncharacterized protein</fullName>
    </submittedName>
</protein>
<feature type="transmembrane region" description="Helical" evidence="1">
    <location>
        <begin position="453"/>
        <end position="471"/>
    </location>
</feature>
<gene>
    <name evidence="2" type="ORF">IQ235_07060</name>
</gene>
<keyword evidence="3" id="KW-1185">Reference proteome</keyword>
<keyword evidence="1" id="KW-0472">Membrane</keyword>
<dbReference type="AlphaFoldDB" id="A0A928VVZ7"/>
<dbReference type="EMBL" id="JADEXN010000094">
    <property type="protein sequence ID" value="MBE9040544.1"/>
    <property type="molecule type" value="Genomic_DNA"/>
</dbReference>
<sequence>MNLPFVVDIAIGLVFMYLILSLLASEIQELITTLLQWRAEHLKNSIEIMLASGQVSPNAKEIKSLTDKLYHHPLISSLNQEAKGRLALGFRKFANFFISLYYRLTGSENPFKNDSSGPSYIPAEAFATTLIDTFKLKEIGQAVTLARLEDFKQQQIKDILKTLKAIELSDSARSIVTQELESVEQDWQGIINDFGTRRVNLPKSLDRMNQRLEIFVSNCQNYIEQPETYLNAFIYRVQHLQDKNYSETERSVLIQSLKPSMNEVVEMIQNKPKMYSELQRAIEDKNSPSHQGISDVIESLPELPAPVKHSLAALGTRIQSQKESIEDEVSELQLQIESWFDASMTRSSGVYKRNARGIAVLIGIIVAVATNADSLYITESLSKNSVLRAAITENAGQFVARDSQPTSADFKKLSQEVKESLDEASLPLGWRANLVTEQALENKGWPLPYLKRLVGWAISGLAISMGASFWYDLLGKVVNVRNSGSRSSSRS</sequence>
<comment type="caution">
    <text evidence="2">The sequence shown here is derived from an EMBL/GenBank/DDBJ whole genome shotgun (WGS) entry which is preliminary data.</text>
</comment>
<keyword evidence="1" id="KW-0812">Transmembrane</keyword>
<evidence type="ECO:0000313" key="2">
    <source>
        <dbReference type="EMBL" id="MBE9040544.1"/>
    </source>
</evidence>
<name>A0A928VVZ7_9CYAN</name>
<evidence type="ECO:0000256" key="1">
    <source>
        <dbReference type="SAM" id="Phobius"/>
    </source>
</evidence>
<keyword evidence="1" id="KW-1133">Transmembrane helix</keyword>
<dbReference type="Proteomes" id="UP000621799">
    <property type="component" value="Unassembled WGS sequence"/>
</dbReference>
<feature type="transmembrane region" description="Helical" evidence="1">
    <location>
        <begin position="358"/>
        <end position="377"/>
    </location>
</feature>
<proteinExistence type="predicted"/>
<dbReference type="RefSeq" id="WP_264320789.1">
    <property type="nucleotide sequence ID" value="NZ_JADEXN010000094.1"/>
</dbReference>
<feature type="transmembrane region" description="Helical" evidence="1">
    <location>
        <begin position="6"/>
        <end position="24"/>
    </location>
</feature>
<organism evidence="2 3">
    <name type="scientific">Zarconia navalis LEGE 11467</name>
    <dbReference type="NCBI Taxonomy" id="1828826"/>
    <lineage>
        <taxon>Bacteria</taxon>
        <taxon>Bacillati</taxon>
        <taxon>Cyanobacteriota</taxon>
        <taxon>Cyanophyceae</taxon>
        <taxon>Oscillatoriophycideae</taxon>
        <taxon>Oscillatoriales</taxon>
        <taxon>Oscillatoriales incertae sedis</taxon>
        <taxon>Zarconia</taxon>
        <taxon>Zarconia navalis</taxon>
    </lineage>
</organism>
<reference evidence="2" key="1">
    <citation type="submission" date="2020-10" db="EMBL/GenBank/DDBJ databases">
        <authorList>
            <person name="Castelo-Branco R."/>
            <person name="Eusebio N."/>
            <person name="Adriana R."/>
            <person name="Vieira A."/>
            <person name="Brugerolle De Fraissinette N."/>
            <person name="Rezende De Castro R."/>
            <person name="Schneider M.P."/>
            <person name="Vasconcelos V."/>
            <person name="Leao P.N."/>
        </authorList>
    </citation>
    <scope>NUCLEOTIDE SEQUENCE</scope>
    <source>
        <strain evidence="2">LEGE 11467</strain>
    </source>
</reference>
<evidence type="ECO:0000313" key="3">
    <source>
        <dbReference type="Proteomes" id="UP000621799"/>
    </source>
</evidence>